<reference evidence="1" key="1">
    <citation type="submission" date="2009-10" db="EMBL/GenBank/DDBJ databases">
        <title>Complete sequence of chromosome of Methanocaldococcus vulcanius M7.</title>
        <authorList>
            <consortium name="US DOE Joint Genome Institute"/>
            <person name="Lucas S."/>
            <person name="Copeland A."/>
            <person name="Lapidus A."/>
            <person name="Glavina del Rio T."/>
            <person name="Dalin E."/>
            <person name="Tice H."/>
            <person name="Bruce D."/>
            <person name="Goodwin L."/>
            <person name="Pitluck S."/>
            <person name="Lcollab F.I."/>
            <person name="Brettin T."/>
            <person name="Detter J.C."/>
            <person name="Han C."/>
            <person name="Tapia R."/>
            <person name="Kuske C.R."/>
            <person name="Schmutz J."/>
            <person name="Larimer F."/>
            <person name="Land M."/>
            <person name="Hauser L."/>
            <person name="Kyrpides N."/>
            <person name="Ovchinikova G."/>
            <person name="Sieprawska-Lupa M."/>
            <person name="Whitman W.B."/>
            <person name="Woyke T."/>
        </authorList>
    </citation>
    <scope>NUCLEOTIDE SEQUENCE [LARGE SCALE GENOMIC DNA]</scope>
    <source>
        <strain evidence="1">M7</strain>
    </source>
</reference>
<dbReference type="HOGENOM" id="CLU_303592_0_0_2"/>
<accession>C9RFD4</accession>
<evidence type="ECO:0008006" key="3">
    <source>
        <dbReference type="Google" id="ProtNLM"/>
    </source>
</evidence>
<sequence>MAEVNFKSVNLSIALCLVLIMFLLMISNVSADNITVFYDNFENWTGWANYSYGIVEQSSTVSHSGNYSLEKYGNSTSNNDPSGGYKNLSNPVGRDIVVSGWIYRVYPYTGGRWDRIGIEDSNFDGYSIRIEHDYNKIAIEKRVGGITVSTLALANWDPPENQWYYFKFYVLSNGTLRLEVYNASGALEATVSTVDTTYNKFDRVVIHGGYIYYVDDLEVEYLHPLKVEYLEEYNINATVDGSGKTNYNPSLTGHFIIKNTAPYIEDTLNNVWIAINLTNNASGLRVIYNGTPKGVFIKSSAPAYTNLPQANTYVFIPVLPNNSYVELAYDISASDVIPVLINETYQNKIPANRLSNWSVNLTVYLNKNIIPNGTNVNINIVKYLSNGQFYDNFENWTGWMNYSKGAVKQSSTVSHSGNYSLEKYLNYDPNGGYKKLPAVIGRDVIVKGWIYRPSNWGGGPIDRIGLEDSNFNGYSFEVNHYSNYISIDRRTNGNPTEISQEVLWNPPEDQWYYFELKIYSNGTITFSTYYQNGTLAATVSTVDTTYNKFDRVVVHGGYIYYVDDLEVDSKNFNFYGNKNWSYLKITSTKPSVGSVYTFDGDYFKKDYNTSIPTALNWSNISLNWSKSSANLIFNISGNFTYANRSTTKVDFGFAKIIFNYNGTHTNTSIEGVYASGNCMISTSHGITGEINVWTENASFKNTAKSYSFNITGFKIWAVNKSAYDLCYDPFNTSILINGSNYSLQPNVIISAGDVWNSPTFNFTFNGVPIVWANFSFSITKDGYSITQETSQMGSSYIIVEEIYVVGSYLVKVTKHIVPNADGSYDVYIVVENIGSEKTPNYVYVYDLIPKNFTVSDEWVNRSTMLIANGSKVLTSNPRYNLSMWWALKSIYPGADGDGSYTDWNEIQNNQTVVIHYKLNGTGEFYPSDAFIVGIDPTNSLLPTTSPKITTVTGDINNNTEPLLALTTLLTTLTLIIRRLT</sequence>
<dbReference type="eggNOG" id="arCOG06147">
    <property type="taxonomic scope" value="Archaea"/>
</dbReference>
<dbReference type="KEGG" id="mvu:Metvu_0426"/>
<gene>
    <name evidence="1" type="ordered locus">Metvu_0426</name>
</gene>
<dbReference type="GeneID" id="8512759"/>
<protein>
    <recommendedName>
        <fullName evidence="3">DUF2341 domain-containing protein</fullName>
    </recommendedName>
</protein>
<dbReference type="Proteomes" id="UP000002063">
    <property type="component" value="Chromosome"/>
</dbReference>
<name>C9RFD4_METVM</name>
<dbReference type="RefSeq" id="WP_012819830.1">
    <property type="nucleotide sequence ID" value="NC_013407.1"/>
</dbReference>
<dbReference type="STRING" id="579137.Metvu_0426"/>
<dbReference type="EMBL" id="CP001787">
    <property type="protein sequence ID" value="ACX72286.1"/>
    <property type="molecule type" value="Genomic_DNA"/>
</dbReference>
<organism evidence="1 2">
    <name type="scientific">Methanocaldococcus vulcanius (strain ATCC 700851 / DSM 12094 / M7)</name>
    <name type="common">Methanococcus vulcanius</name>
    <dbReference type="NCBI Taxonomy" id="579137"/>
    <lineage>
        <taxon>Archaea</taxon>
        <taxon>Methanobacteriati</taxon>
        <taxon>Methanobacteriota</taxon>
        <taxon>Methanomada group</taxon>
        <taxon>Methanococci</taxon>
        <taxon>Methanococcales</taxon>
        <taxon>Methanocaldococcaceae</taxon>
        <taxon>Methanocaldococcus</taxon>
    </lineage>
</organism>
<proteinExistence type="predicted"/>
<keyword evidence="2" id="KW-1185">Reference proteome</keyword>
<evidence type="ECO:0000313" key="1">
    <source>
        <dbReference type="EMBL" id="ACX72286.1"/>
    </source>
</evidence>
<dbReference type="AlphaFoldDB" id="C9RFD4"/>
<dbReference type="Gene3D" id="2.60.120.200">
    <property type="match status" value="1"/>
</dbReference>
<dbReference type="OrthoDB" id="101984at2157"/>
<evidence type="ECO:0000313" key="2">
    <source>
        <dbReference type="Proteomes" id="UP000002063"/>
    </source>
</evidence>